<evidence type="ECO:0000313" key="2">
    <source>
        <dbReference type="EMBL" id="SEO59558.1"/>
    </source>
</evidence>
<keyword evidence="3" id="KW-1185">Reference proteome</keyword>
<protein>
    <submittedName>
        <fullName evidence="2">Uncharacterized protein</fullName>
    </submittedName>
</protein>
<dbReference type="EMBL" id="FODV01000003">
    <property type="protein sequence ID" value="SEO59558.1"/>
    <property type="molecule type" value="Genomic_DNA"/>
</dbReference>
<dbReference type="AlphaFoldDB" id="A0A1H8R0A9"/>
<sequence>MNVRRVGLQTLDALTYAIVMTALLFAVSTAVSLLLGYGLVGTKHLLFFVGFAMFGYGAFRLQPVKPWKDDERSSDDTPRGVQQFALRLVPEGYRVHSRHRLSTGTKLFVASVFVLGTSAAMEFVFGVNAV</sequence>
<feature type="transmembrane region" description="Helical" evidence="1">
    <location>
        <begin position="45"/>
        <end position="62"/>
    </location>
</feature>
<reference evidence="3" key="1">
    <citation type="submission" date="2016-10" db="EMBL/GenBank/DDBJ databases">
        <authorList>
            <person name="Varghese N."/>
            <person name="Submissions S."/>
        </authorList>
    </citation>
    <scope>NUCLEOTIDE SEQUENCE [LARGE SCALE GENOMIC DNA]</scope>
    <source>
        <strain evidence="3">CGMCC 1.10121</strain>
    </source>
</reference>
<feature type="transmembrane region" description="Helical" evidence="1">
    <location>
        <begin position="14"/>
        <end position="39"/>
    </location>
</feature>
<accession>A0A1H8R0A9</accession>
<proteinExistence type="predicted"/>
<keyword evidence="1" id="KW-1133">Transmembrane helix</keyword>
<keyword evidence="1" id="KW-0812">Transmembrane</keyword>
<dbReference type="RefSeq" id="WP_089822751.1">
    <property type="nucleotide sequence ID" value="NZ_FODV01000003.1"/>
</dbReference>
<evidence type="ECO:0000256" key="1">
    <source>
        <dbReference type="SAM" id="Phobius"/>
    </source>
</evidence>
<evidence type="ECO:0000313" key="3">
    <source>
        <dbReference type="Proteomes" id="UP000199126"/>
    </source>
</evidence>
<gene>
    <name evidence="2" type="ORF">SAMN04487948_103406</name>
</gene>
<dbReference type="OrthoDB" id="313482at2157"/>
<name>A0A1H8R0A9_9EURY</name>
<feature type="transmembrane region" description="Helical" evidence="1">
    <location>
        <begin position="107"/>
        <end position="127"/>
    </location>
</feature>
<dbReference type="Proteomes" id="UP000199126">
    <property type="component" value="Unassembled WGS sequence"/>
</dbReference>
<keyword evidence="1" id="KW-0472">Membrane</keyword>
<dbReference type="Pfam" id="PF24432">
    <property type="entry name" value="DUF7555"/>
    <property type="match status" value="1"/>
</dbReference>
<dbReference type="InterPro" id="IPR055977">
    <property type="entry name" value="DUF7555"/>
</dbReference>
<organism evidence="2 3">
    <name type="scientific">Halogranum amylolyticum</name>
    <dbReference type="NCBI Taxonomy" id="660520"/>
    <lineage>
        <taxon>Archaea</taxon>
        <taxon>Methanobacteriati</taxon>
        <taxon>Methanobacteriota</taxon>
        <taxon>Stenosarchaea group</taxon>
        <taxon>Halobacteria</taxon>
        <taxon>Halobacteriales</taxon>
        <taxon>Haloferacaceae</taxon>
    </lineage>
</organism>